<dbReference type="Pfam" id="PF26579">
    <property type="entry name" value="Ig_CFAP47"/>
    <property type="match status" value="1"/>
</dbReference>
<evidence type="ECO:0000313" key="2">
    <source>
        <dbReference type="Proteomes" id="UP000695022"/>
    </source>
</evidence>
<keyword evidence="2" id="KW-1185">Reference proteome</keyword>
<evidence type="ECO:0000313" key="3">
    <source>
        <dbReference type="RefSeq" id="XP_014678388.1"/>
    </source>
</evidence>
<dbReference type="InterPro" id="IPR058952">
    <property type="entry name" value="Ig_CFAP47"/>
</dbReference>
<dbReference type="PANTHER" id="PTHR45912">
    <property type="entry name" value="CILIA- AND FLAGELLA-ASSOCIATED PROTEIN 47"/>
    <property type="match status" value="1"/>
</dbReference>
<dbReference type="RefSeq" id="XP_014678388.1">
    <property type="nucleotide sequence ID" value="XM_014822902.1"/>
</dbReference>
<organism evidence="2 3">
    <name type="scientific">Priapulus caudatus</name>
    <name type="common">Priapulid worm</name>
    <dbReference type="NCBI Taxonomy" id="37621"/>
    <lineage>
        <taxon>Eukaryota</taxon>
        <taxon>Metazoa</taxon>
        <taxon>Ecdysozoa</taxon>
        <taxon>Scalidophora</taxon>
        <taxon>Priapulida</taxon>
        <taxon>Priapulimorpha</taxon>
        <taxon>Priapulimorphida</taxon>
        <taxon>Priapulidae</taxon>
        <taxon>Priapulus</taxon>
    </lineage>
</organism>
<evidence type="ECO:0000259" key="1">
    <source>
        <dbReference type="Pfam" id="PF26579"/>
    </source>
</evidence>
<dbReference type="PANTHER" id="PTHR45912:SF3">
    <property type="entry name" value="CILIA- AND FLAGELLA-ASSOCIATED PROTEIN 47"/>
    <property type="match status" value="1"/>
</dbReference>
<reference evidence="3" key="1">
    <citation type="submission" date="2025-08" db="UniProtKB">
        <authorList>
            <consortium name="RefSeq"/>
        </authorList>
    </citation>
    <scope>IDENTIFICATION</scope>
</reference>
<feature type="domain" description="CFAP47-like immunoglobulin-like" evidence="1">
    <location>
        <begin position="132"/>
        <end position="238"/>
    </location>
</feature>
<dbReference type="GeneID" id="106818176"/>
<dbReference type="Proteomes" id="UP000695022">
    <property type="component" value="Unplaced"/>
</dbReference>
<gene>
    <name evidence="3" type="primary">LOC106818176</name>
</gene>
<sequence length="268" mass="29303">MLGGGVHEAEVTLTCPEEQDCHLGSPAIVKLEAAIGTTETVMIPFQGSSQASQFRNLLKRRHDLRVDSFTTLHIPISFTPQTMKLHRSTCTVIATRLDGKPWDDTDGERVDVVRFIYPVEGTPHRSIPATMPATPRSRVTCEAQSHVEQTLQVTLDCVEPGDSGFTCSLDVPTRGRDDLQQAVAVKLLAETTNKEGTSVVLTLCVVFAPTRIFSHEVKLLVKSRAGAVWHFSLHLVATETSFDDVITMEAAGLARTSTVSFCLTSQTR</sequence>
<proteinExistence type="predicted"/>
<name>A0ABM1F1R7_PRICU</name>
<accession>A0ABM1F1R7</accession>
<protein>
    <submittedName>
        <fullName evidence="3">Cilia- and flagella-associated protein 47-like</fullName>
    </submittedName>
</protein>